<dbReference type="GO" id="GO:0009252">
    <property type="term" value="P:peptidoglycan biosynthetic process"/>
    <property type="evidence" value="ECO:0007669"/>
    <property type="project" value="UniProtKB-KW"/>
</dbReference>
<evidence type="ECO:0000256" key="8">
    <source>
        <dbReference type="ARBA" id="ARBA00022960"/>
    </source>
</evidence>
<dbReference type="GO" id="GO:0009002">
    <property type="term" value="F:serine-type D-Ala-D-Ala carboxypeptidase activity"/>
    <property type="evidence" value="ECO:0007669"/>
    <property type="project" value="UniProtKB-EC"/>
</dbReference>
<feature type="region of interest" description="Disordered" evidence="15">
    <location>
        <begin position="1"/>
        <end position="83"/>
    </location>
</feature>
<dbReference type="GO" id="GO:0008360">
    <property type="term" value="P:regulation of cell shape"/>
    <property type="evidence" value="ECO:0007669"/>
    <property type="project" value="UniProtKB-KW"/>
</dbReference>
<feature type="domain" description="Glycosyl transferase family 51" evidence="18">
    <location>
        <begin position="291"/>
        <end position="491"/>
    </location>
</feature>
<evidence type="ECO:0000256" key="12">
    <source>
        <dbReference type="ARBA" id="ARBA00023316"/>
    </source>
</evidence>
<keyword evidence="4" id="KW-0645">Protease</keyword>
<dbReference type="InterPro" id="IPR050396">
    <property type="entry name" value="Glycosyltr_51/Transpeptidase"/>
</dbReference>
<evidence type="ECO:0000256" key="5">
    <source>
        <dbReference type="ARBA" id="ARBA00022676"/>
    </source>
</evidence>
<dbReference type="PANTHER" id="PTHR32282">
    <property type="entry name" value="BINDING PROTEIN TRANSPEPTIDASE, PUTATIVE-RELATED"/>
    <property type="match status" value="1"/>
</dbReference>
<dbReference type="Gene3D" id="3.40.710.10">
    <property type="entry name" value="DD-peptidase/beta-lactamase superfamily"/>
    <property type="match status" value="1"/>
</dbReference>
<evidence type="ECO:0000256" key="16">
    <source>
        <dbReference type="SAM" id="Phobius"/>
    </source>
</evidence>
<dbReference type="OrthoDB" id="9766909at2"/>
<keyword evidence="3" id="KW-0121">Carboxypeptidase</keyword>
<organism evidence="19 20">
    <name type="scientific">Ktedonosporobacter rubrisoli</name>
    <dbReference type="NCBI Taxonomy" id="2509675"/>
    <lineage>
        <taxon>Bacteria</taxon>
        <taxon>Bacillati</taxon>
        <taxon>Chloroflexota</taxon>
        <taxon>Ktedonobacteria</taxon>
        <taxon>Ktedonobacterales</taxon>
        <taxon>Ktedonosporobacteraceae</taxon>
        <taxon>Ktedonosporobacter</taxon>
    </lineage>
</organism>
<keyword evidence="12" id="KW-0961">Cell wall biogenesis/degradation</keyword>
<evidence type="ECO:0000256" key="3">
    <source>
        <dbReference type="ARBA" id="ARBA00022645"/>
    </source>
</evidence>
<feature type="compositionally biased region" description="Basic residues" evidence="15">
    <location>
        <begin position="209"/>
        <end position="228"/>
    </location>
</feature>
<evidence type="ECO:0000256" key="6">
    <source>
        <dbReference type="ARBA" id="ARBA00022679"/>
    </source>
</evidence>
<dbReference type="EMBL" id="CP035758">
    <property type="protein sequence ID" value="QBD79313.1"/>
    <property type="molecule type" value="Genomic_DNA"/>
</dbReference>
<dbReference type="InterPro" id="IPR001460">
    <property type="entry name" value="PCN-bd_Tpept"/>
</dbReference>
<reference evidence="19 20" key="1">
    <citation type="submission" date="2019-01" db="EMBL/GenBank/DDBJ databases">
        <title>Ktedonosporobacter rubrisoli SCAWS-G2.</title>
        <authorList>
            <person name="Huang Y."/>
            <person name="Yan B."/>
        </authorList>
    </citation>
    <scope>NUCLEOTIDE SEQUENCE [LARGE SCALE GENOMIC DNA]</scope>
    <source>
        <strain evidence="19 20">SCAWS-G2</strain>
    </source>
</reference>
<feature type="compositionally biased region" description="Polar residues" evidence="15">
    <location>
        <begin position="163"/>
        <end position="177"/>
    </location>
</feature>
<keyword evidence="2" id="KW-1003">Cell membrane</keyword>
<evidence type="ECO:0000256" key="10">
    <source>
        <dbReference type="ARBA" id="ARBA00023136"/>
    </source>
</evidence>
<keyword evidence="5" id="KW-0328">Glycosyltransferase</keyword>
<dbReference type="Pfam" id="PF00905">
    <property type="entry name" value="Transpeptidase"/>
    <property type="match status" value="1"/>
</dbReference>
<dbReference type="Gene3D" id="1.10.3810.10">
    <property type="entry name" value="Biosynthetic peptidoglycan transglycosylase-like"/>
    <property type="match status" value="1"/>
</dbReference>
<comment type="catalytic activity">
    <reaction evidence="14">
        <text>[GlcNAc-(1-&gt;4)-Mur2Ac(oyl-L-Ala-gamma-D-Glu-L-Lys-D-Ala-D-Ala)](n)-di-trans,octa-cis-undecaprenyl diphosphate + beta-D-GlcNAc-(1-&gt;4)-Mur2Ac(oyl-L-Ala-gamma-D-Glu-L-Lys-D-Ala-D-Ala)-di-trans,octa-cis-undecaprenyl diphosphate = [GlcNAc-(1-&gt;4)-Mur2Ac(oyl-L-Ala-gamma-D-Glu-L-Lys-D-Ala-D-Ala)](n+1)-di-trans,octa-cis-undecaprenyl diphosphate + di-trans,octa-cis-undecaprenyl diphosphate + H(+)</text>
        <dbReference type="Rhea" id="RHEA:23708"/>
        <dbReference type="Rhea" id="RHEA-COMP:9602"/>
        <dbReference type="Rhea" id="RHEA-COMP:9603"/>
        <dbReference type="ChEBI" id="CHEBI:15378"/>
        <dbReference type="ChEBI" id="CHEBI:58405"/>
        <dbReference type="ChEBI" id="CHEBI:60033"/>
        <dbReference type="ChEBI" id="CHEBI:78435"/>
        <dbReference type="EC" id="2.4.99.28"/>
    </reaction>
</comment>
<evidence type="ECO:0000256" key="1">
    <source>
        <dbReference type="ARBA" id="ARBA00004236"/>
    </source>
</evidence>
<dbReference type="InterPro" id="IPR036950">
    <property type="entry name" value="PBP_transglycosylase"/>
</dbReference>
<feature type="compositionally biased region" description="Polar residues" evidence="15">
    <location>
        <begin position="1"/>
        <end position="13"/>
    </location>
</feature>
<feature type="domain" description="Penicillin-binding protein transpeptidase" evidence="17">
    <location>
        <begin position="611"/>
        <end position="934"/>
    </location>
</feature>
<dbReference type="GO" id="GO:0030288">
    <property type="term" value="C:outer membrane-bounded periplasmic space"/>
    <property type="evidence" value="ECO:0007669"/>
    <property type="project" value="TreeGrafter"/>
</dbReference>
<dbReference type="SUPFAM" id="SSF56601">
    <property type="entry name" value="beta-lactamase/transpeptidase-like"/>
    <property type="match status" value="1"/>
</dbReference>
<dbReference type="GO" id="GO:0006508">
    <property type="term" value="P:proteolysis"/>
    <property type="evidence" value="ECO:0007669"/>
    <property type="project" value="UniProtKB-KW"/>
</dbReference>
<feature type="compositionally biased region" description="Polar residues" evidence="15">
    <location>
        <begin position="29"/>
        <end position="40"/>
    </location>
</feature>
<feature type="compositionally biased region" description="Low complexity" evidence="15">
    <location>
        <begin position="1009"/>
        <end position="1026"/>
    </location>
</feature>
<evidence type="ECO:0000256" key="11">
    <source>
        <dbReference type="ARBA" id="ARBA00023268"/>
    </source>
</evidence>
<evidence type="ECO:0000256" key="7">
    <source>
        <dbReference type="ARBA" id="ARBA00022801"/>
    </source>
</evidence>
<keyword evidence="9" id="KW-0573">Peptidoglycan synthesis</keyword>
<dbReference type="Pfam" id="PF00912">
    <property type="entry name" value="Transgly"/>
    <property type="match status" value="1"/>
</dbReference>
<proteinExistence type="predicted"/>
<feature type="compositionally biased region" description="Pro residues" evidence="15">
    <location>
        <begin position="54"/>
        <end position="76"/>
    </location>
</feature>
<keyword evidence="7" id="KW-0378">Hydrolase</keyword>
<comment type="subcellular location">
    <subcellularLocation>
        <location evidence="1">Cell membrane</location>
    </subcellularLocation>
</comment>
<evidence type="ECO:0000313" key="20">
    <source>
        <dbReference type="Proteomes" id="UP000290365"/>
    </source>
</evidence>
<keyword evidence="6 19" id="KW-0808">Transferase</keyword>
<evidence type="ECO:0000256" key="15">
    <source>
        <dbReference type="SAM" id="MobiDB-lite"/>
    </source>
</evidence>
<keyword evidence="10 16" id="KW-0472">Membrane</keyword>
<comment type="catalytic activity">
    <reaction evidence="13">
        <text>Preferential cleavage: (Ac)2-L-Lys-D-Ala-|-D-Ala. Also transpeptidation of peptidyl-alanyl moieties that are N-acyl substituents of D-alanine.</text>
        <dbReference type="EC" id="3.4.16.4"/>
    </reaction>
</comment>
<evidence type="ECO:0000259" key="17">
    <source>
        <dbReference type="Pfam" id="PF00905"/>
    </source>
</evidence>
<dbReference type="PANTHER" id="PTHR32282:SF11">
    <property type="entry name" value="PENICILLIN-BINDING PROTEIN 1B"/>
    <property type="match status" value="1"/>
</dbReference>
<keyword evidence="16" id="KW-0812">Transmembrane</keyword>
<feature type="region of interest" description="Disordered" evidence="15">
    <location>
        <begin position="121"/>
        <end position="228"/>
    </location>
</feature>
<accession>A0A4P6JVC0</accession>
<dbReference type="InterPro" id="IPR001264">
    <property type="entry name" value="Glyco_trans_51"/>
</dbReference>
<dbReference type="GO" id="GO:0008658">
    <property type="term" value="F:penicillin binding"/>
    <property type="evidence" value="ECO:0007669"/>
    <property type="project" value="InterPro"/>
</dbReference>
<keyword evidence="8" id="KW-0133">Cell shape</keyword>
<evidence type="ECO:0000259" key="18">
    <source>
        <dbReference type="Pfam" id="PF00912"/>
    </source>
</evidence>
<dbReference type="SUPFAM" id="SSF53955">
    <property type="entry name" value="Lysozyme-like"/>
    <property type="match status" value="1"/>
</dbReference>
<dbReference type="Proteomes" id="UP000290365">
    <property type="component" value="Chromosome"/>
</dbReference>
<evidence type="ECO:0000256" key="9">
    <source>
        <dbReference type="ARBA" id="ARBA00022984"/>
    </source>
</evidence>
<feature type="region of interest" description="Disordered" evidence="15">
    <location>
        <begin position="1002"/>
        <end position="1026"/>
    </location>
</feature>
<dbReference type="GO" id="GO:0071555">
    <property type="term" value="P:cell wall organization"/>
    <property type="evidence" value="ECO:0007669"/>
    <property type="project" value="UniProtKB-KW"/>
</dbReference>
<protein>
    <submittedName>
        <fullName evidence="19">Glycosyl transferase family 51</fullName>
    </submittedName>
</protein>
<dbReference type="RefSeq" id="WP_129890366.1">
    <property type="nucleotide sequence ID" value="NZ_CP035758.1"/>
</dbReference>
<dbReference type="InterPro" id="IPR012338">
    <property type="entry name" value="Beta-lactam/transpept-like"/>
</dbReference>
<dbReference type="InterPro" id="IPR023346">
    <property type="entry name" value="Lysozyme-like_dom_sf"/>
</dbReference>
<name>A0A4P6JVC0_KTERU</name>
<dbReference type="GO" id="GO:0008955">
    <property type="term" value="F:peptidoglycan glycosyltransferase activity"/>
    <property type="evidence" value="ECO:0007669"/>
    <property type="project" value="UniProtKB-EC"/>
</dbReference>
<dbReference type="KEGG" id="kbs:EPA93_26325"/>
<evidence type="ECO:0000256" key="14">
    <source>
        <dbReference type="ARBA" id="ARBA00049902"/>
    </source>
</evidence>
<keyword evidence="11" id="KW-0511">Multifunctional enzyme</keyword>
<evidence type="ECO:0000256" key="13">
    <source>
        <dbReference type="ARBA" id="ARBA00034000"/>
    </source>
</evidence>
<dbReference type="GO" id="GO:0005886">
    <property type="term" value="C:plasma membrane"/>
    <property type="evidence" value="ECO:0007669"/>
    <property type="project" value="UniProtKB-SubCell"/>
</dbReference>
<evidence type="ECO:0000313" key="19">
    <source>
        <dbReference type="EMBL" id="QBD79313.1"/>
    </source>
</evidence>
<evidence type="ECO:0000256" key="4">
    <source>
        <dbReference type="ARBA" id="ARBA00022670"/>
    </source>
</evidence>
<evidence type="ECO:0000256" key="2">
    <source>
        <dbReference type="ARBA" id="ARBA00022475"/>
    </source>
</evidence>
<keyword evidence="16" id="KW-1133">Transmembrane helix</keyword>
<sequence>MNNWDQPPDNNYETEFGGPAPASGLLSGYRQQHQQFNQPPSAAPAMPQEVNPYSPMPPGPYSPQPSMPQQPPPQQMPPAGSWQDQQNWFANTRQMVQRFSGKIAAIGRQNYQQSAPPMNGFQQQSAPPMNGFPPQAAPPMNGFQQSAPPMNGFSPQGAPPMNGFQQPMNGFQQQSAPPMNGFPPQGAPPMNGFPPGQGPSGPLDDKQWKRSRSVRLSQKMRQKRESRHPRARKIVLGIIIGILAFIVVATSAGGVYAYSLYQTQLPRLQGLATQQITQTTHITDRNGVPLANLFPDTGRRTPVMYKDIPQVMQDAMIGAEDPSFWTNSGIDPQGIVRAAVEYLQHHAIAGGGSTLTQQIIKNLTGDARQTPDRKAIEAVLATGLTQQYPKSKILEMYFNIAGFGAQDLGIESAVEDYFHLMPQCDKNFNCVPGIKNLDYDLQTKKHDPYLGLARASLLAAMPQNPVIYDPTLGESHRQAALGRQDYVLKQMMTKVQKPVDGIGPITPAVIQKVEQMTAKMKFTGYQPTLRAPQFVQWVKVQLATALGHGNYSAGLDAVLSGGFNVRTTLDANLEDYVERAVKRHLTQPEFQYFPTGHYATLNQDNRVNDAAVVVMNARDGEVLAMDGSLDYNFQSNDEKLKSMVSGKVNMALQPRQPGSTFKPIVYATAFQMGWYPGIILPDSKTYFPNGLPAGTDAFSDATGVYKPTDYSAFTNQNMTVRKATAMSLNVPAVKAMTFVGKENVANTAHLMGINGSFDDQLKGCGSACVSMVLGSLPASLLQMTGAYQTFANQGTHVPPQGIIDIWDNYGHHLYHLDPNNVKGATRVFSPQVSYMMTSVLADEHARTGEFLNDHDLSFWDWDPTCGYRSYAPYPDCQIHQVAAKTGTTDQFVDNWTIGYTPDVVVGVWAGNADNTTMVNVSGVSGAGPIWHSVMERVNGHCNVANDDVPCGDINFDQLNFKQTTFTQPPGLHVRCVSPMNGLQAQGDTGNCDWVLDGQDPMQSGFVATNNDNQNNDNNGDNNDNTDINIDNILNNLGKH</sequence>
<gene>
    <name evidence="19" type="ORF">EPA93_26325</name>
</gene>
<dbReference type="AlphaFoldDB" id="A0A4P6JVC0"/>
<feature type="transmembrane region" description="Helical" evidence="16">
    <location>
        <begin position="234"/>
        <end position="258"/>
    </location>
</feature>
<keyword evidence="20" id="KW-1185">Reference proteome</keyword>